<comment type="caution">
    <text evidence="2">The sequence shown here is derived from an EMBL/GenBank/DDBJ whole genome shotgun (WGS) entry which is preliminary data.</text>
</comment>
<keyword evidence="3" id="KW-1185">Reference proteome</keyword>
<name>A0ABS3YQB9_9BACT</name>
<sequence length="256" mass="27352">MFRLDNKTAIITGGGSGIGKAIATVFAQQGASVHILDMDEQGATNVVKEITTAGGKAQFYKCDVSKQADVKQIVDGIAGSGTIDILINNAGIAHIGTADTTPEADFDRLVNVNVKGVYNCLHTVIPHMKQNGGSILNMASIASLVGIPDRFAYSMTKGAVVGMTLSVAKDYLKYNIRCNCISPARVHTPFVDGFLAKNYPGKEEEMFEKLSKTQPIGRMGKPEEIGYLALYLCSNEASFITGCDYPIDGGFTKLNN</sequence>
<accession>A0ABS3YQB9</accession>
<dbReference type="PRINTS" id="PR00080">
    <property type="entry name" value="SDRFAMILY"/>
</dbReference>
<dbReference type="InterPro" id="IPR036291">
    <property type="entry name" value="NAD(P)-bd_dom_sf"/>
</dbReference>
<dbReference type="Gene3D" id="3.40.50.720">
    <property type="entry name" value="NAD(P)-binding Rossmann-like Domain"/>
    <property type="match status" value="1"/>
</dbReference>
<protein>
    <submittedName>
        <fullName evidence="2">Glucose 1-dehydrogenase</fullName>
        <ecNumber evidence="2">1.1.1.47</ecNumber>
    </submittedName>
</protein>
<evidence type="ECO:0000313" key="2">
    <source>
        <dbReference type="EMBL" id="MBO9200089.1"/>
    </source>
</evidence>
<evidence type="ECO:0000256" key="1">
    <source>
        <dbReference type="ARBA" id="ARBA00006484"/>
    </source>
</evidence>
<dbReference type="RefSeq" id="WP_209138146.1">
    <property type="nucleotide sequence ID" value="NZ_JAGHKO010000001.1"/>
</dbReference>
<dbReference type="PROSITE" id="PS00061">
    <property type="entry name" value="ADH_SHORT"/>
    <property type="match status" value="1"/>
</dbReference>
<organism evidence="2 3">
    <name type="scientific">Niastella soli</name>
    <dbReference type="NCBI Taxonomy" id="2821487"/>
    <lineage>
        <taxon>Bacteria</taxon>
        <taxon>Pseudomonadati</taxon>
        <taxon>Bacteroidota</taxon>
        <taxon>Chitinophagia</taxon>
        <taxon>Chitinophagales</taxon>
        <taxon>Chitinophagaceae</taxon>
        <taxon>Niastella</taxon>
    </lineage>
</organism>
<dbReference type="InterPro" id="IPR020904">
    <property type="entry name" value="Sc_DH/Rdtase_CS"/>
</dbReference>
<reference evidence="2 3" key="1">
    <citation type="submission" date="2021-03" db="EMBL/GenBank/DDBJ databases">
        <title>Assistant Professor.</title>
        <authorList>
            <person name="Huq M.A."/>
        </authorList>
    </citation>
    <scope>NUCLEOTIDE SEQUENCE [LARGE SCALE GENOMIC DNA]</scope>
    <source>
        <strain evidence="2 3">MAH-29</strain>
    </source>
</reference>
<dbReference type="EMBL" id="JAGHKO010000001">
    <property type="protein sequence ID" value="MBO9200089.1"/>
    <property type="molecule type" value="Genomic_DNA"/>
</dbReference>
<comment type="similarity">
    <text evidence="1">Belongs to the short-chain dehydrogenases/reductases (SDR) family.</text>
</comment>
<dbReference type="CDD" id="cd05233">
    <property type="entry name" value="SDR_c"/>
    <property type="match status" value="1"/>
</dbReference>
<dbReference type="NCBIfam" id="NF005559">
    <property type="entry name" value="PRK07231.1"/>
    <property type="match status" value="1"/>
</dbReference>
<dbReference type="GO" id="GO:0047936">
    <property type="term" value="F:glucose 1-dehydrogenase [NAD(P)+] activity"/>
    <property type="evidence" value="ECO:0007669"/>
    <property type="project" value="UniProtKB-EC"/>
</dbReference>
<dbReference type="EC" id="1.1.1.47" evidence="2"/>
<dbReference type="PANTHER" id="PTHR42760:SF122">
    <property type="entry name" value="NAD(P)-BINDING PROTEIN"/>
    <property type="match status" value="1"/>
</dbReference>
<dbReference type="SUPFAM" id="SSF51735">
    <property type="entry name" value="NAD(P)-binding Rossmann-fold domains"/>
    <property type="match status" value="1"/>
</dbReference>
<keyword evidence="2" id="KW-0560">Oxidoreductase</keyword>
<dbReference type="Proteomes" id="UP000677244">
    <property type="component" value="Unassembled WGS sequence"/>
</dbReference>
<dbReference type="PANTHER" id="PTHR42760">
    <property type="entry name" value="SHORT-CHAIN DEHYDROGENASES/REDUCTASES FAMILY MEMBER"/>
    <property type="match status" value="1"/>
</dbReference>
<dbReference type="InterPro" id="IPR002347">
    <property type="entry name" value="SDR_fam"/>
</dbReference>
<dbReference type="Pfam" id="PF13561">
    <property type="entry name" value="adh_short_C2"/>
    <property type="match status" value="1"/>
</dbReference>
<proteinExistence type="inferred from homology"/>
<gene>
    <name evidence="2" type="ORF">J7I42_07410</name>
</gene>
<dbReference type="PRINTS" id="PR00081">
    <property type="entry name" value="GDHRDH"/>
</dbReference>
<evidence type="ECO:0000313" key="3">
    <source>
        <dbReference type="Proteomes" id="UP000677244"/>
    </source>
</evidence>